<evidence type="ECO:0000256" key="8">
    <source>
        <dbReference type="HAMAP-Rule" id="MF_03100"/>
    </source>
</evidence>
<dbReference type="Pfam" id="PF01541">
    <property type="entry name" value="GIY-YIG"/>
    <property type="match status" value="1"/>
</dbReference>
<keyword evidence="2 8" id="KW-0255">Endonuclease</keyword>
<evidence type="ECO:0000256" key="7">
    <source>
        <dbReference type="ARBA" id="ARBA00023242"/>
    </source>
</evidence>
<evidence type="ECO:0000256" key="3">
    <source>
        <dbReference type="ARBA" id="ARBA00022763"/>
    </source>
</evidence>
<dbReference type="PROSITE" id="PS50164">
    <property type="entry name" value="GIY_YIG"/>
    <property type="match status" value="1"/>
</dbReference>
<feature type="region of interest" description="Disordered" evidence="9">
    <location>
        <begin position="210"/>
        <end position="234"/>
    </location>
</feature>
<keyword evidence="5 8" id="KW-0233">DNA recombination</keyword>
<keyword evidence="7 8" id="KW-0539">Nucleus</keyword>
<gene>
    <name evidence="11" type="ORF">OJ252_3373</name>
</gene>
<evidence type="ECO:0000256" key="2">
    <source>
        <dbReference type="ARBA" id="ARBA00022759"/>
    </source>
</evidence>
<comment type="caution">
    <text evidence="8">Lacks conserved residue(s) required for the propagation of feature annotation.</text>
</comment>
<keyword evidence="4 8" id="KW-0378">Hydrolase</keyword>
<sequence length="411" mass="46272">MKYNLHYCYFLLSEAKKKASYIGYSVNPCRRLRQHNGEIKKGAKKTKDGIPWSLGICVGGFPDRVAALRFEWAWQHPNICKATRDGIESWRIVKAKRTSENRRILNKRQWSIQQRVSILLCMTTLEPWRSMNLTIFVFKDELESMIKEVVETSKKLKIQTGFTCPNVLNKDCLLMFLYLGTDDLHERGTKFLKCDYDTFREIQRPSLDCESDSNIEDNSGVFNPEPSSSSLEESGPITCSLCQKSIEDGRSYLEFPCCEGMSVHVSCIQPWGESGGPSGTSESGSCSLNDLVAPLVPRSISCPCCFRPFDWEGAKSCHIKSVAVSIKSLSSAEGTFAQPEVVMEEEERGGLGPEEISRARTPERGRLGAEECEYRHSGAGRTLKKDPLFSDDEFSELSQKCEIIDLTVESD</sequence>
<dbReference type="HAMAP" id="MF_03100">
    <property type="entry name" value="Endonuc_su_Slx1"/>
    <property type="match status" value="1"/>
</dbReference>
<comment type="caution">
    <text evidence="11">The sequence shown here is derived from an EMBL/GenBank/DDBJ whole genome shotgun (WGS) entry which is preliminary data.</text>
</comment>
<comment type="function">
    <text evidence="8">Catalytic subunit of a heterodimeric structure-specific endonuclease that resolves DNA secondary structures generated during DNA repair and recombination. Has endonuclease activity towards branched DNA substrates, introducing single-strand cuts in duplex DNA close to junctions with ss-DNA.</text>
</comment>
<dbReference type="Gene3D" id="3.40.1440.10">
    <property type="entry name" value="GIY-YIG endonuclease"/>
    <property type="match status" value="1"/>
</dbReference>
<reference evidence="11" key="1">
    <citation type="submission" date="2022-10" db="EMBL/GenBank/DDBJ databases">
        <title>Adaptive evolution leads to modifications in subtelomeric GC content in a zoonotic Cryptosporidium species.</title>
        <authorList>
            <person name="Li J."/>
            <person name="Feng Y."/>
            <person name="Xiao L."/>
        </authorList>
    </citation>
    <scope>NUCLEOTIDE SEQUENCE</scope>
    <source>
        <strain evidence="11">25894</strain>
    </source>
</reference>
<evidence type="ECO:0000256" key="9">
    <source>
        <dbReference type="SAM" id="MobiDB-lite"/>
    </source>
</evidence>
<proteinExistence type="inferred from homology"/>
<dbReference type="InterPro" id="IPR035901">
    <property type="entry name" value="GIY-YIG_endonuc_sf"/>
</dbReference>
<keyword evidence="1 8" id="KW-0540">Nuclease</keyword>
<dbReference type="InterPro" id="IPR027520">
    <property type="entry name" value="Slx1"/>
</dbReference>
<name>A0ABQ8P510_9CRYT</name>
<dbReference type="CDD" id="cd10455">
    <property type="entry name" value="GIY-YIG_SLX1"/>
    <property type="match status" value="1"/>
</dbReference>
<comment type="similarity">
    <text evidence="8">Belongs to the SLX1 family.</text>
</comment>
<dbReference type="PANTHER" id="PTHR20208">
    <property type="entry name" value="STRUCTURE-SPECIFIC ENDONUCLEASE SUBUNIT SLX1"/>
    <property type="match status" value="1"/>
</dbReference>
<comment type="subunit">
    <text evidence="8">Forms a heterodimer with a member of the SLX4 family.</text>
</comment>
<evidence type="ECO:0000256" key="4">
    <source>
        <dbReference type="ARBA" id="ARBA00022801"/>
    </source>
</evidence>
<comment type="cofactor">
    <cofactor evidence="8">
        <name>a divalent metal cation</name>
        <dbReference type="ChEBI" id="CHEBI:60240"/>
    </cofactor>
</comment>
<evidence type="ECO:0000256" key="6">
    <source>
        <dbReference type="ARBA" id="ARBA00023204"/>
    </source>
</evidence>
<comment type="subcellular location">
    <subcellularLocation>
        <location evidence="8">Nucleus</location>
    </subcellularLocation>
</comment>
<accession>A0ABQ8P510</accession>
<organism evidence="11 12">
    <name type="scientific">Cryptosporidium canis</name>
    <dbReference type="NCBI Taxonomy" id="195482"/>
    <lineage>
        <taxon>Eukaryota</taxon>
        <taxon>Sar</taxon>
        <taxon>Alveolata</taxon>
        <taxon>Apicomplexa</taxon>
        <taxon>Conoidasida</taxon>
        <taxon>Coccidia</taxon>
        <taxon>Eucoccidiorida</taxon>
        <taxon>Eimeriorina</taxon>
        <taxon>Cryptosporidiidae</taxon>
        <taxon>Cryptosporidium</taxon>
    </lineage>
</organism>
<evidence type="ECO:0000256" key="1">
    <source>
        <dbReference type="ARBA" id="ARBA00022722"/>
    </source>
</evidence>
<dbReference type="EC" id="3.1.-.-" evidence="8"/>
<dbReference type="Proteomes" id="UP001071777">
    <property type="component" value="Unassembled WGS sequence"/>
</dbReference>
<dbReference type="EMBL" id="JAPCXB010000160">
    <property type="protein sequence ID" value="KAJ1605831.1"/>
    <property type="molecule type" value="Genomic_DNA"/>
</dbReference>
<dbReference type="InterPro" id="IPR050381">
    <property type="entry name" value="SLX1_endonuclease"/>
</dbReference>
<evidence type="ECO:0000313" key="11">
    <source>
        <dbReference type="EMBL" id="KAJ1605831.1"/>
    </source>
</evidence>
<keyword evidence="6 8" id="KW-0234">DNA repair</keyword>
<keyword evidence="3 8" id="KW-0227">DNA damage</keyword>
<feature type="compositionally biased region" description="Low complexity" evidence="9">
    <location>
        <begin position="224"/>
        <end position="234"/>
    </location>
</feature>
<evidence type="ECO:0000256" key="5">
    <source>
        <dbReference type="ARBA" id="ARBA00023172"/>
    </source>
</evidence>
<protein>
    <recommendedName>
        <fullName evidence="8">Structure-specific endonuclease subunit SLX1 homolog</fullName>
        <ecNumber evidence="8">3.1.-.-</ecNumber>
    </recommendedName>
</protein>
<evidence type="ECO:0000259" key="10">
    <source>
        <dbReference type="PROSITE" id="PS50164"/>
    </source>
</evidence>
<evidence type="ECO:0000313" key="12">
    <source>
        <dbReference type="Proteomes" id="UP001071777"/>
    </source>
</evidence>
<dbReference type="PANTHER" id="PTHR20208:SF13">
    <property type="entry name" value="STRUCTURE-SPECIFIC ENDONUCLEASE SUBUNIT SLX1"/>
    <property type="match status" value="1"/>
</dbReference>
<feature type="domain" description="GIY-YIG" evidence="10">
    <location>
        <begin position="4"/>
        <end position="87"/>
    </location>
</feature>
<dbReference type="InterPro" id="IPR000305">
    <property type="entry name" value="GIY-YIG_endonuc"/>
</dbReference>
<keyword evidence="12" id="KW-1185">Reference proteome</keyword>